<dbReference type="AlphaFoldDB" id="A0A170PG83"/>
<feature type="transmembrane region" description="Helical" evidence="9">
    <location>
        <begin position="378"/>
        <end position="398"/>
    </location>
</feature>
<comment type="subcellular location">
    <subcellularLocation>
        <location evidence="1">Cell membrane</location>
        <topology evidence="1">Multi-pass membrane protein</topology>
    </subcellularLocation>
</comment>
<evidence type="ECO:0000313" key="10">
    <source>
        <dbReference type="EMBL" id="CUS03613.2"/>
    </source>
</evidence>
<protein>
    <submittedName>
        <fullName evidence="10">Uncharacterized protein</fullName>
    </submittedName>
</protein>
<dbReference type="EMBL" id="LN890655">
    <property type="protein sequence ID" value="CUS03613.2"/>
    <property type="molecule type" value="Genomic_DNA"/>
</dbReference>
<feature type="transmembrane region" description="Helical" evidence="9">
    <location>
        <begin position="279"/>
        <end position="312"/>
    </location>
</feature>
<feature type="compositionally biased region" description="Low complexity" evidence="8">
    <location>
        <begin position="427"/>
        <end position="437"/>
    </location>
</feature>
<feature type="transmembrane region" description="Helical" evidence="9">
    <location>
        <begin position="223"/>
        <end position="241"/>
    </location>
</feature>
<evidence type="ECO:0000256" key="2">
    <source>
        <dbReference type="ARBA" id="ARBA00022475"/>
    </source>
</evidence>
<evidence type="ECO:0000256" key="3">
    <source>
        <dbReference type="ARBA" id="ARBA00022676"/>
    </source>
</evidence>
<feature type="transmembrane region" description="Helical" evidence="9">
    <location>
        <begin position="446"/>
        <end position="466"/>
    </location>
</feature>
<keyword evidence="2" id="KW-1003">Cell membrane</keyword>
<keyword evidence="7 9" id="KW-0472">Membrane</keyword>
<sequence>MIEVIYLVTKRHFATACPTATCLSRPTALQFPHMAAHGGEPNRRRLVAVLILLPALILLGFALRVHNLDAFSFWTDEGLTPERSGYAIGQILRNEILIQGVVTTDTHPPLYYLIIHVTRQLFGTSDFAFRYPSVLFGVLLIPLMYQLARRMPSPNPSLREGDQTPALSGRGHPAPSPKGRGLGRGHLAPSPLGRGLGRGSSAGLIIALLAAVNPLQIYYSQEARMYTLLVLLVTAMSYTLWRALGAMHFPKCVAPSGTPRRGGEVQPTSESGSHLWRRFLLYSVLAALAVYTHYTAAFLIAAQAFFWGWILWRAGMRRLILGAAVVAALVAIPLIPYTIPRLLTGAEANYYAVSPLTMLLDVVRFFHLGLTVDFAQPLIRVLNLLAFGLLLLGLWAVGSAQQRPSPNPSRREGDQTPSPPGRGLGRGRPAPSPSGRGLGRGLLPRLFLLTWLLSPVLGLMLGSLLFKPMYQGVRHIMAASPAFLLLLGFGVWAIWNWLPRSWREPRPEPDEELTGWTAWVAEAPRANPLALIPLSLLLIGAAVALVNLYTDPAYVKDDFRAIIRFIETRAGDRDVIVYNNAVLLPLHDHYRRRPDIAVTALPAYPQVATGREPELAALAAEFDRVWFITDPPADGRDDDRLIQGWLDANLIEALNRIFPARTTVARVIGYATPTDGLSTTAVNGEWDGLPALTGAAFDPELALPTLWVDLVWEGQPPPAAAVLVFSLTDPAGVEQFREAQQLLRDDAYPWDTAAPNRLSYALPLPPGLPPGTYTLAVAPDGGDPLALGPVTIAPTTAWPIPPEQLFPEELMARGRPVAVGGQPPAGGLALAAVIPWDDSVIAGNNLPLTVYWRAGDAGADLRDMRYLLEVVGTDGAVLRAQEARPGAAWLDAAPPGALLREIVALYYRPETPPGRYRLRWTLLDGDAPIGEPVWAGEIAVEAPEAAPAPGEAGP</sequence>
<evidence type="ECO:0000313" key="11">
    <source>
        <dbReference type="Proteomes" id="UP000215027"/>
    </source>
</evidence>
<dbReference type="InterPro" id="IPR050297">
    <property type="entry name" value="LipidA_mod_glycosyltrf_83"/>
</dbReference>
<proteinExistence type="predicted"/>
<evidence type="ECO:0000256" key="6">
    <source>
        <dbReference type="ARBA" id="ARBA00022989"/>
    </source>
</evidence>
<dbReference type="PANTHER" id="PTHR33908:SF3">
    <property type="entry name" value="UNDECAPRENYL PHOSPHATE-ALPHA-4-AMINO-4-DEOXY-L-ARABINOSE ARABINOSYL TRANSFERASE"/>
    <property type="match status" value="1"/>
</dbReference>
<dbReference type="KEGG" id="pbf:CFX0092_A1735"/>
<dbReference type="GO" id="GO:0009103">
    <property type="term" value="P:lipopolysaccharide biosynthetic process"/>
    <property type="evidence" value="ECO:0007669"/>
    <property type="project" value="UniProtKB-ARBA"/>
</dbReference>
<dbReference type="OrthoDB" id="7672306at2"/>
<keyword evidence="4" id="KW-0808">Transferase</keyword>
<dbReference type="GO" id="GO:0010041">
    <property type="term" value="P:response to iron(III) ion"/>
    <property type="evidence" value="ECO:0007669"/>
    <property type="project" value="TreeGrafter"/>
</dbReference>
<feature type="transmembrane region" description="Helical" evidence="9">
    <location>
        <begin position="319"/>
        <end position="336"/>
    </location>
</feature>
<feature type="region of interest" description="Disordered" evidence="8">
    <location>
        <begin position="154"/>
        <end position="187"/>
    </location>
</feature>
<keyword evidence="3" id="KW-0328">Glycosyltransferase</keyword>
<dbReference type="GO" id="GO:0005886">
    <property type="term" value="C:plasma membrane"/>
    <property type="evidence" value="ECO:0007669"/>
    <property type="project" value="UniProtKB-SubCell"/>
</dbReference>
<accession>A0A170PG83</accession>
<dbReference type="RefSeq" id="WP_157913002.1">
    <property type="nucleotide sequence ID" value="NZ_LN890655.1"/>
</dbReference>
<feature type="transmembrane region" description="Helical" evidence="9">
    <location>
        <begin position="129"/>
        <end position="148"/>
    </location>
</feature>
<feature type="transmembrane region" description="Helical" evidence="9">
    <location>
        <begin position="46"/>
        <end position="65"/>
    </location>
</feature>
<evidence type="ECO:0000256" key="4">
    <source>
        <dbReference type="ARBA" id="ARBA00022679"/>
    </source>
</evidence>
<feature type="transmembrane region" description="Helical" evidence="9">
    <location>
        <begin position="478"/>
        <end position="498"/>
    </location>
</feature>
<keyword evidence="5 9" id="KW-0812">Transmembrane</keyword>
<keyword evidence="11" id="KW-1185">Reference proteome</keyword>
<dbReference type="PANTHER" id="PTHR33908">
    <property type="entry name" value="MANNOSYLTRANSFERASE YKCB-RELATED"/>
    <property type="match status" value="1"/>
</dbReference>
<feature type="region of interest" description="Disordered" evidence="8">
    <location>
        <begin position="402"/>
        <end position="437"/>
    </location>
</feature>
<evidence type="ECO:0000256" key="1">
    <source>
        <dbReference type="ARBA" id="ARBA00004651"/>
    </source>
</evidence>
<gene>
    <name evidence="10" type="ORF">CFX0092_A1735</name>
</gene>
<dbReference type="GO" id="GO:0016763">
    <property type="term" value="F:pentosyltransferase activity"/>
    <property type="evidence" value="ECO:0007669"/>
    <property type="project" value="TreeGrafter"/>
</dbReference>
<evidence type="ECO:0000256" key="5">
    <source>
        <dbReference type="ARBA" id="ARBA00022692"/>
    </source>
</evidence>
<dbReference type="Proteomes" id="UP000215027">
    <property type="component" value="Chromosome I"/>
</dbReference>
<organism evidence="10 11">
    <name type="scientific">Candidatus Promineifilum breve</name>
    <dbReference type="NCBI Taxonomy" id="1806508"/>
    <lineage>
        <taxon>Bacteria</taxon>
        <taxon>Bacillati</taxon>
        <taxon>Chloroflexota</taxon>
        <taxon>Ardenticatenia</taxon>
        <taxon>Candidatus Promineifilales</taxon>
        <taxon>Candidatus Promineifilaceae</taxon>
        <taxon>Candidatus Promineifilum</taxon>
    </lineage>
</organism>
<evidence type="ECO:0000256" key="7">
    <source>
        <dbReference type="ARBA" id="ARBA00023136"/>
    </source>
</evidence>
<evidence type="ECO:0000256" key="9">
    <source>
        <dbReference type="SAM" id="Phobius"/>
    </source>
</evidence>
<name>A0A170PG83_9CHLR</name>
<keyword evidence="6 9" id="KW-1133">Transmembrane helix</keyword>
<reference evidence="10" key="1">
    <citation type="submission" date="2016-01" db="EMBL/GenBank/DDBJ databases">
        <authorList>
            <person name="Mcilroy J.S."/>
            <person name="Karst M S."/>
            <person name="Albertsen M."/>
        </authorList>
    </citation>
    <scope>NUCLEOTIDE SEQUENCE</scope>
    <source>
        <strain evidence="10">Cfx-K</strain>
    </source>
</reference>
<feature type="transmembrane region" description="Helical" evidence="9">
    <location>
        <begin position="529"/>
        <end position="550"/>
    </location>
</feature>
<evidence type="ECO:0000256" key="8">
    <source>
        <dbReference type="SAM" id="MobiDB-lite"/>
    </source>
</evidence>